<evidence type="ECO:0000313" key="2">
    <source>
        <dbReference type="Proteomes" id="UP000292702"/>
    </source>
</evidence>
<gene>
    <name evidence="1" type="ORF">EIP91_007948</name>
</gene>
<accession>A0A4R0RHJ3</accession>
<comment type="caution">
    <text evidence="1">The sequence shown here is derived from an EMBL/GenBank/DDBJ whole genome shotgun (WGS) entry which is preliminary data.</text>
</comment>
<keyword evidence="2" id="KW-1185">Reference proteome</keyword>
<protein>
    <submittedName>
        <fullName evidence="1">Uncharacterized protein</fullName>
    </submittedName>
</protein>
<proteinExistence type="predicted"/>
<dbReference type="AlphaFoldDB" id="A0A4R0RHJ3"/>
<organism evidence="1 2">
    <name type="scientific">Steccherinum ochraceum</name>
    <dbReference type="NCBI Taxonomy" id="92696"/>
    <lineage>
        <taxon>Eukaryota</taxon>
        <taxon>Fungi</taxon>
        <taxon>Dikarya</taxon>
        <taxon>Basidiomycota</taxon>
        <taxon>Agaricomycotina</taxon>
        <taxon>Agaricomycetes</taxon>
        <taxon>Polyporales</taxon>
        <taxon>Steccherinaceae</taxon>
        <taxon>Steccherinum</taxon>
    </lineage>
</organism>
<dbReference type="Proteomes" id="UP000292702">
    <property type="component" value="Unassembled WGS sequence"/>
</dbReference>
<evidence type="ECO:0000313" key="1">
    <source>
        <dbReference type="EMBL" id="TCD61794.1"/>
    </source>
</evidence>
<sequence length="175" mass="19656">MSLTSHITGEALQRTLEAVSTQFESRNKGVGSNCAGSLSIYILYECTETTSRPLYSPRRAPFTGCWLRRHFRRLIDSSYDSACYMIGCSANCTSKTSNATDLSATKANSGPFRRGYFLDVQLTFEFPRIYSMMFMEKHATAMKSLRLGTFSLIRTSCKFLKSHATSVLEEWSCLG</sequence>
<reference evidence="1 2" key="1">
    <citation type="submission" date="2018-11" db="EMBL/GenBank/DDBJ databases">
        <title>Genome assembly of Steccherinum ochraceum LE-BIN_3174, the white-rot fungus of the Steccherinaceae family (The Residual Polyporoid clade, Polyporales, Basidiomycota).</title>
        <authorList>
            <person name="Fedorova T.V."/>
            <person name="Glazunova O.A."/>
            <person name="Landesman E.O."/>
            <person name="Moiseenko K.V."/>
            <person name="Psurtseva N.V."/>
            <person name="Savinova O.S."/>
            <person name="Shakhova N.V."/>
            <person name="Tyazhelova T.V."/>
            <person name="Vasina D.V."/>
        </authorList>
    </citation>
    <scope>NUCLEOTIDE SEQUENCE [LARGE SCALE GENOMIC DNA]</scope>
    <source>
        <strain evidence="1 2">LE-BIN_3174</strain>
    </source>
</reference>
<name>A0A4R0RHJ3_9APHY</name>
<dbReference type="EMBL" id="RWJN01000430">
    <property type="protein sequence ID" value="TCD61794.1"/>
    <property type="molecule type" value="Genomic_DNA"/>
</dbReference>